<sequence>MTDQHIPASASPRAAVPGARRRFLSTSLSAIAAVATSAWLPQAVASSGDGKVLKVGVTSGPHEQIFEAVKKVAERDYGLKIEIISFSDYVLPNAALDAGDLDANSFQHGPFLQAAIRARGYKLAGFGRTWVGPIALFSKRYQRLDQLPEKAQISIPNDPANGGRVLLLLEKGGLIKLRPGIDPVTGVFASTQDIVENPRGLRFVELESPLLVRSLDDVDAAAINADYAYKAGLNPVRDSLLAEGAESPYVCLIAVQEKNKDQPWVQQLVRAYQTDEVRDFILKEFDGVVIPAF</sequence>
<dbReference type="AlphaFoldDB" id="A0A3M6QYW0"/>
<accession>A0A3M6QYW0</accession>
<keyword evidence="5 6" id="KW-0449">Lipoprotein</keyword>
<comment type="caution">
    <text evidence="7">The sequence shown here is derived from an EMBL/GenBank/DDBJ whole genome shotgun (WGS) entry which is preliminary data.</text>
</comment>
<dbReference type="PANTHER" id="PTHR30429:SF1">
    <property type="entry name" value="D-METHIONINE-BINDING LIPOPROTEIN METQ-RELATED"/>
    <property type="match status" value="1"/>
</dbReference>
<evidence type="ECO:0000256" key="2">
    <source>
        <dbReference type="ARBA" id="ARBA00022729"/>
    </source>
</evidence>
<proteinExistence type="inferred from homology"/>
<dbReference type="CDD" id="cd13598">
    <property type="entry name" value="PBP2_lipoprotein_IlpA_like"/>
    <property type="match status" value="1"/>
</dbReference>
<dbReference type="RefSeq" id="WP_122225823.1">
    <property type="nucleotide sequence ID" value="NZ_RDQO01000001.1"/>
</dbReference>
<dbReference type="SUPFAM" id="SSF53850">
    <property type="entry name" value="Periplasmic binding protein-like II"/>
    <property type="match status" value="1"/>
</dbReference>
<evidence type="ECO:0000256" key="5">
    <source>
        <dbReference type="ARBA" id="ARBA00023288"/>
    </source>
</evidence>
<dbReference type="InterPro" id="IPR006311">
    <property type="entry name" value="TAT_signal"/>
</dbReference>
<dbReference type="GO" id="GO:0016020">
    <property type="term" value="C:membrane"/>
    <property type="evidence" value="ECO:0007669"/>
    <property type="project" value="UniProtKB-SubCell"/>
</dbReference>
<dbReference type="PIRSF" id="PIRSF002854">
    <property type="entry name" value="MetQ"/>
    <property type="match status" value="1"/>
</dbReference>
<dbReference type="NCBIfam" id="TIGR00363">
    <property type="entry name" value="MetQ/NlpA family lipoprotein"/>
    <property type="match status" value="1"/>
</dbReference>
<keyword evidence="8" id="KW-1185">Reference proteome</keyword>
<evidence type="ECO:0000256" key="1">
    <source>
        <dbReference type="ARBA" id="ARBA00004635"/>
    </source>
</evidence>
<keyword evidence="3" id="KW-0472">Membrane</keyword>
<evidence type="ECO:0000313" key="7">
    <source>
        <dbReference type="EMBL" id="RMX07702.1"/>
    </source>
</evidence>
<evidence type="ECO:0000313" key="8">
    <source>
        <dbReference type="Proteomes" id="UP000278006"/>
    </source>
</evidence>
<keyword evidence="2" id="KW-0732">Signal</keyword>
<dbReference type="InterPro" id="IPR004872">
    <property type="entry name" value="Lipoprotein_NlpA"/>
</dbReference>
<reference evidence="7 8" key="1">
    <citation type="submission" date="2018-10" db="EMBL/GenBank/DDBJ databases">
        <title>Draft genome of Cortibacter populi DSM10536.</title>
        <authorList>
            <person name="Bernier A.-M."/>
            <person name="Bernard K."/>
        </authorList>
    </citation>
    <scope>NUCLEOTIDE SEQUENCE [LARGE SCALE GENOMIC DNA]</scope>
    <source>
        <strain evidence="7 8">DSM 105136</strain>
    </source>
</reference>
<evidence type="ECO:0000256" key="6">
    <source>
        <dbReference type="PIRNR" id="PIRNR002854"/>
    </source>
</evidence>
<evidence type="ECO:0000256" key="4">
    <source>
        <dbReference type="ARBA" id="ARBA00023139"/>
    </source>
</evidence>
<protein>
    <recommendedName>
        <fullName evidence="6">Lipoprotein</fullName>
    </recommendedName>
</protein>
<evidence type="ECO:0000256" key="3">
    <source>
        <dbReference type="ARBA" id="ARBA00023136"/>
    </source>
</evidence>
<dbReference type="OrthoDB" id="9812878at2"/>
<organism evidence="7 8">
    <name type="scientific">Corticibacter populi</name>
    <dbReference type="NCBI Taxonomy" id="1550736"/>
    <lineage>
        <taxon>Bacteria</taxon>
        <taxon>Pseudomonadati</taxon>
        <taxon>Pseudomonadota</taxon>
        <taxon>Betaproteobacteria</taxon>
        <taxon>Burkholderiales</taxon>
        <taxon>Comamonadaceae</taxon>
        <taxon>Corticibacter</taxon>
    </lineage>
</organism>
<dbReference type="Proteomes" id="UP000278006">
    <property type="component" value="Unassembled WGS sequence"/>
</dbReference>
<dbReference type="PROSITE" id="PS51318">
    <property type="entry name" value="TAT"/>
    <property type="match status" value="1"/>
</dbReference>
<dbReference type="EMBL" id="RDQO01000001">
    <property type="protein sequence ID" value="RMX07702.1"/>
    <property type="molecule type" value="Genomic_DNA"/>
</dbReference>
<comment type="subcellular location">
    <subcellularLocation>
        <location evidence="1">Membrane</location>
        <topology evidence="1">Lipid-anchor</topology>
    </subcellularLocation>
</comment>
<dbReference type="PANTHER" id="PTHR30429">
    <property type="entry name" value="D-METHIONINE-BINDING LIPOPROTEIN METQ"/>
    <property type="match status" value="1"/>
</dbReference>
<comment type="similarity">
    <text evidence="6">Belongs to the nlpA lipoprotein family.</text>
</comment>
<keyword evidence="4" id="KW-0564">Palmitate</keyword>
<dbReference type="Gene3D" id="3.40.190.10">
    <property type="entry name" value="Periplasmic binding protein-like II"/>
    <property type="match status" value="2"/>
</dbReference>
<dbReference type="Pfam" id="PF03180">
    <property type="entry name" value="Lipoprotein_9"/>
    <property type="match status" value="1"/>
</dbReference>
<gene>
    <name evidence="7" type="ORF">D8I35_00760</name>
</gene>
<name>A0A3M6QYW0_9BURK</name>